<keyword evidence="6 11" id="KW-0472">Membrane</keyword>
<evidence type="ECO:0000313" key="13">
    <source>
        <dbReference type="Proteomes" id="UP001141552"/>
    </source>
</evidence>
<keyword evidence="3" id="KW-0808">Transferase</keyword>
<evidence type="ECO:0000256" key="9">
    <source>
        <dbReference type="PIRSR" id="PIRSR605150-2"/>
    </source>
</evidence>
<gene>
    <name evidence="12" type="ORF">Tsubulata_031653</name>
</gene>
<dbReference type="FunFam" id="3.90.550.10:FF:000194">
    <property type="entry name" value="Cellulose synthase-like protein G2 isoform A"/>
    <property type="match status" value="1"/>
</dbReference>
<feature type="binding site" evidence="9">
    <location>
        <position position="111"/>
    </location>
    <ligand>
        <name>UDP-alpha-D-glucose</name>
        <dbReference type="ChEBI" id="CHEBI:58885"/>
    </ligand>
</feature>
<proteinExistence type="predicted"/>
<name>A0A9Q0G901_9ROSI</name>
<keyword evidence="2" id="KW-0328">Glycosyltransferase</keyword>
<dbReference type="GO" id="GO:0030244">
    <property type="term" value="P:cellulose biosynthetic process"/>
    <property type="evidence" value="ECO:0007669"/>
    <property type="project" value="InterPro"/>
</dbReference>
<evidence type="ECO:0000256" key="1">
    <source>
        <dbReference type="ARBA" id="ARBA00004127"/>
    </source>
</evidence>
<feature type="binding site" evidence="9">
    <location>
        <position position="140"/>
    </location>
    <ligand>
        <name>UDP-alpha-D-glucose</name>
        <dbReference type="ChEBI" id="CHEBI:58885"/>
    </ligand>
</feature>
<feature type="transmembrane region" description="Helical" evidence="11">
    <location>
        <begin position="687"/>
        <end position="705"/>
    </location>
</feature>
<feature type="binding site" evidence="10">
    <location>
        <position position="289"/>
    </location>
    <ligand>
        <name>Mn(2+)</name>
        <dbReference type="ChEBI" id="CHEBI:29035"/>
    </ligand>
</feature>
<sequence>MEKSLPLHVCHVSNLSMLINRSHGFLQSTAIAFLIYYRASFFFQDPETRETPWSVWLTVSVCELLLSITWLLGQAYHWRPVTRTVFPERLPEDDKLPAIDVFVFTADPSKEPTVEVMNTVLSAMALDYPSGKLHVYLSDDAGASLTLNGLREAGRFAKSWLPFCKKYGIKTRCPEAYFLASENEDGSVIRTLEFKADREMIQAEYEAFKVRVMSFREDSARSTTNSTSRDHPAVIEVIGMNINEEVKTPLLVYVSREKRPSYPHHFKAGALNIRVSGLISNSPYMLVLDCDHYCNDPTSARQAMCFHFDPKISPTLSFVQFPHRFHNVSKHDIYDGRMRGGFAALYPGMDGLRGPVLSGTCFYMKRESLYGSSIKRGRELPELKTTFGSSTEFIKSLQGNFNGSMTNDGSISCSWPQETKTLASCSYERQTKWGEEASSHPSLIGFLYNSVVEDVMTGLVLHCKGWISVYLNPSRPQFLGTSVTSLSDLVIQGTRWSSGLTDIGLSRFSPIIYGTQRMSFLQSSCYVEVCFFPLLYCLSLWGFGTIPQLCLLNGIPLYPQASSPFFFVFLFIFLSALLKHLYEVLRTGDSVGTLVYEQRLWMMKSVSVHTFGSLDSIMKRLGVREASFLPTNKATDDEKIKLYQMGKFDFQTPTLLLVPMVSVIILNLTSLAVGMTRIMVAGTWDKMFVQLLLACYILTMNYAIIEGMMIRQDKGRIASPVILLSTLLST</sequence>
<evidence type="ECO:0000256" key="6">
    <source>
        <dbReference type="ARBA" id="ARBA00023136"/>
    </source>
</evidence>
<dbReference type="SUPFAM" id="SSF53448">
    <property type="entry name" value="Nucleotide-diphospho-sugar transferases"/>
    <property type="match status" value="1"/>
</dbReference>
<reference evidence="12" key="1">
    <citation type="submission" date="2022-02" db="EMBL/GenBank/DDBJ databases">
        <authorList>
            <person name="Henning P.M."/>
            <person name="McCubbin A.G."/>
            <person name="Shore J.S."/>
        </authorList>
    </citation>
    <scope>NUCLEOTIDE SEQUENCE</scope>
    <source>
        <strain evidence="12">F60SS</strain>
        <tissue evidence="12">Leaves</tissue>
    </source>
</reference>
<dbReference type="AlphaFoldDB" id="A0A9Q0G901"/>
<reference evidence="12" key="2">
    <citation type="journal article" date="2023" name="Plants (Basel)">
        <title>Annotation of the Turnera subulata (Passifloraceae) Draft Genome Reveals the S-Locus Evolved after the Divergence of Turneroideae from Passifloroideae in a Stepwise Manner.</title>
        <authorList>
            <person name="Henning P.M."/>
            <person name="Roalson E.H."/>
            <person name="Mir W."/>
            <person name="McCubbin A.G."/>
            <person name="Shore J.S."/>
        </authorList>
    </citation>
    <scope>NUCLEOTIDE SEQUENCE</scope>
    <source>
        <tissue evidence="12">Leaves</tissue>
    </source>
</reference>
<feature type="active site" evidence="8">
    <location>
        <position position="140"/>
    </location>
</feature>
<keyword evidence="4 11" id="KW-0812">Transmembrane</keyword>
<dbReference type="Pfam" id="PF03552">
    <property type="entry name" value="Cellulose_synt"/>
    <property type="match status" value="2"/>
</dbReference>
<comment type="caution">
    <text evidence="12">The sequence shown here is derived from an EMBL/GenBank/DDBJ whole genome shotgun (WGS) entry which is preliminary data.</text>
</comment>
<evidence type="ECO:0000256" key="10">
    <source>
        <dbReference type="PIRSR" id="PIRSR605150-3"/>
    </source>
</evidence>
<dbReference type="GO" id="GO:0071555">
    <property type="term" value="P:cell wall organization"/>
    <property type="evidence" value="ECO:0007669"/>
    <property type="project" value="UniProtKB-KW"/>
</dbReference>
<dbReference type="Gene3D" id="3.90.550.10">
    <property type="entry name" value="Spore Coat Polysaccharide Biosynthesis Protein SpsA, Chain A"/>
    <property type="match status" value="2"/>
</dbReference>
<evidence type="ECO:0000256" key="7">
    <source>
        <dbReference type="ARBA" id="ARBA00023316"/>
    </source>
</evidence>
<evidence type="ECO:0000256" key="2">
    <source>
        <dbReference type="ARBA" id="ARBA00022676"/>
    </source>
</evidence>
<evidence type="ECO:0000256" key="4">
    <source>
        <dbReference type="ARBA" id="ARBA00022692"/>
    </source>
</evidence>
<evidence type="ECO:0000256" key="5">
    <source>
        <dbReference type="ARBA" id="ARBA00022989"/>
    </source>
</evidence>
<evidence type="ECO:0000256" key="8">
    <source>
        <dbReference type="PIRSR" id="PIRSR605150-1"/>
    </source>
</evidence>
<dbReference type="GO" id="GO:0016020">
    <property type="term" value="C:membrane"/>
    <property type="evidence" value="ECO:0007669"/>
    <property type="project" value="InterPro"/>
</dbReference>
<keyword evidence="13" id="KW-1185">Reference proteome</keyword>
<keyword evidence="7" id="KW-0961">Cell wall biogenesis/degradation</keyword>
<dbReference type="GO" id="GO:0012505">
    <property type="term" value="C:endomembrane system"/>
    <property type="evidence" value="ECO:0007669"/>
    <property type="project" value="UniProtKB-SubCell"/>
</dbReference>
<evidence type="ECO:0000256" key="11">
    <source>
        <dbReference type="SAM" id="Phobius"/>
    </source>
</evidence>
<feature type="transmembrane region" description="Helical" evidence="11">
    <location>
        <begin position="655"/>
        <end position="675"/>
    </location>
</feature>
<dbReference type="PANTHER" id="PTHR13301">
    <property type="entry name" value="X-BOX TRANSCRIPTION FACTOR-RELATED"/>
    <property type="match status" value="1"/>
</dbReference>
<accession>A0A9Q0G901</accession>
<comment type="subcellular location">
    <subcellularLocation>
        <location evidence="1">Endomembrane system</location>
        <topology evidence="1">Multi-pass membrane protein</topology>
    </subcellularLocation>
</comment>
<evidence type="ECO:0000256" key="3">
    <source>
        <dbReference type="ARBA" id="ARBA00022679"/>
    </source>
</evidence>
<dbReference type="GO" id="GO:0016760">
    <property type="term" value="F:cellulose synthase (UDP-forming) activity"/>
    <property type="evidence" value="ECO:0007669"/>
    <property type="project" value="InterPro"/>
</dbReference>
<dbReference type="EMBL" id="JAKUCV010001670">
    <property type="protein sequence ID" value="KAJ4845457.1"/>
    <property type="molecule type" value="Genomic_DNA"/>
</dbReference>
<feature type="transmembrane region" description="Helical" evidence="11">
    <location>
        <begin position="564"/>
        <end position="582"/>
    </location>
</feature>
<dbReference type="InterPro" id="IPR029044">
    <property type="entry name" value="Nucleotide-diphossugar_trans"/>
</dbReference>
<dbReference type="OrthoDB" id="72851at2759"/>
<protein>
    <recommendedName>
        <fullName evidence="14">Cellulose synthase-like protein G2</fullName>
    </recommendedName>
</protein>
<organism evidence="12 13">
    <name type="scientific">Turnera subulata</name>
    <dbReference type="NCBI Taxonomy" id="218843"/>
    <lineage>
        <taxon>Eukaryota</taxon>
        <taxon>Viridiplantae</taxon>
        <taxon>Streptophyta</taxon>
        <taxon>Embryophyta</taxon>
        <taxon>Tracheophyta</taxon>
        <taxon>Spermatophyta</taxon>
        <taxon>Magnoliopsida</taxon>
        <taxon>eudicotyledons</taxon>
        <taxon>Gunneridae</taxon>
        <taxon>Pentapetalae</taxon>
        <taxon>rosids</taxon>
        <taxon>fabids</taxon>
        <taxon>Malpighiales</taxon>
        <taxon>Passifloraceae</taxon>
        <taxon>Turnera</taxon>
    </lineage>
</organism>
<feature type="non-terminal residue" evidence="12">
    <location>
        <position position="1"/>
    </location>
</feature>
<evidence type="ECO:0000313" key="12">
    <source>
        <dbReference type="EMBL" id="KAJ4845457.1"/>
    </source>
</evidence>
<dbReference type="InterPro" id="IPR005150">
    <property type="entry name" value="Cellulose_synth"/>
</dbReference>
<feature type="active site" evidence="8">
    <location>
        <position position="454"/>
    </location>
</feature>
<feature type="binding site" evidence="9">
    <location>
        <position position="110"/>
    </location>
    <ligand>
        <name>UDP-alpha-D-glucose</name>
        <dbReference type="ChEBI" id="CHEBI:58885"/>
    </ligand>
</feature>
<dbReference type="Proteomes" id="UP001141552">
    <property type="component" value="Unassembled WGS sequence"/>
</dbReference>
<evidence type="ECO:0008006" key="14">
    <source>
        <dbReference type="Google" id="ProtNLM"/>
    </source>
</evidence>
<feature type="binding site" evidence="10">
    <location>
        <position position="267"/>
    </location>
    <ligand>
        <name>Mn(2+)</name>
        <dbReference type="ChEBI" id="CHEBI:29035"/>
    </ligand>
</feature>
<keyword evidence="5 11" id="KW-1133">Transmembrane helix</keyword>